<evidence type="ECO:0000313" key="2">
    <source>
        <dbReference type="Proteomes" id="UP000828390"/>
    </source>
</evidence>
<organism evidence="1 2">
    <name type="scientific">Dreissena polymorpha</name>
    <name type="common">Zebra mussel</name>
    <name type="synonym">Mytilus polymorpha</name>
    <dbReference type="NCBI Taxonomy" id="45954"/>
    <lineage>
        <taxon>Eukaryota</taxon>
        <taxon>Metazoa</taxon>
        <taxon>Spiralia</taxon>
        <taxon>Lophotrochozoa</taxon>
        <taxon>Mollusca</taxon>
        <taxon>Bivalvia</taxon>
        <taxon>Autobranchia</taxon>
        <taxon>Heteroconchia</taxon>
        <taxon>Euheterodonta</taxon>
        <taxon>Imparidentia</taxon>
        <taxon>Neoheterodontei</taxon>
        <taxon>Myida</taxon>
        <taxon>Dreissenoidea</taxon>
        <taxon>Dreissenidae</taxon>
        <taxon>Dreissena</taxon>
    </lineage>
</organism>
<accession>A0A9D4FQL2</accession>
<evidence type="ECO:0000313" key="1">
    <source>
        <dbReference type="EMBL" id="KAH3803198.1"/>
    </source>
</evidence>
<gene>
    <name evidence="1" type="ORF">DPMN_156899</name>
</gene>
<reference evidence="1" key="1">
    <citation type="journal article" date="2019" name="bioRxiv">
        <title>The Genome of the Zebra Mussel, Dreissena polymorpha: A Resource for Invasive Species Research.</title>
        <authorList>
            <person name="McCartney M.A."/>
            <person name="Auch B."/>
            <person name="Kono T."/>
            <person name="Mallez S."/>
            <person name="Zhang Y."/>
            <person name="Obille A."/>
            <person name="Becker A."/>
            <person name="Abrahante J.E."/>
            <person name="Garbe J."/>
            <person name="Badalamenti J.P."/>
            <person name="Herman A."/>
            <person name="Mangelson H."/>
            <person name="Liachko I."/>
            <person name="Sullivan S."/>
            <person name="Sone E.D."/>
            <person name="Koren S."/>
            <person name="Silverstein K.A.T."/>
            <person name="Beckman K.B."/>
            <person name="Gohl D.M."/>
        </authorList>
    </citation>
    <scope>NUCLEOTIDE SEQUENCE</scope>
    <source>
        <strain evidence="1">Duluth1</strain>
        <tissue evidence="1">Whole animal</tissue>
    </source>
</reference>
<reference evidence="1" key="2">
    <citation type="submission" date="2020-11" db="EMBL/GenBank/DDBJ databases">
        <authorList>
            <person name="McCartney M.A."/>
            <person name="Auch B."/>
            <person name="Kono T."/>
            <person name="Mallez S."/>
            <person name="Becker A."/>
            <person name="Gohl D.M."/>
            <person name="Silverstein K.A.T."/>
            <person name="Koren S."/>
            <person name="Bechman K.B."/>
            <person name="Herman A."/>
            <person name="Abrahante J.E."/>
            <person name="Garbe J."/>
        </authorList>
    </citation>
    <scope>NUCLEOTIDE SEQUENCE</scope>
    <source>
        <strain evidence="1">Duluth1</strain>
        <tissue evidence="1">Whole animal</tissue>
    </source>
</reference>
<sequence>MLQEQARVQPIIPGQDALGGIESWTGGPWETVEEFGELENTLKSVEKRQQLVNT</sequence>
<comment type="caution">
    <text evidence="1">The sequence shown here is derived from an EMBL/GenBank/DDBJ whole genome shotgun (WGS) entry which is preliminary data.</text>
</comment>
<name>A0A9D4FQL2_DREPO</name>
<keyword evidence="2" id="KW-1185">Reference proteome</keyword>
<dbReference type="Proteomes" id="UP000828390">
    <property type="component" value="Unassembled WGS sequence"/>
</dbReference>
<protein>
    <submittedName>
        <fullName evidence="1">Uncharacterized protein</fullName>
    </submittedName>
</protein>
<dbReference type="EMBL" id="JAIWYP010000007">
    <property type="protein sequence ID" value="KAH3803198.1"/>
    <property type="molecule type" value="Genomic_DNA"/>
</dbReference>
<proteinExistence type="predicted"/>
<dbReference type="AlphaFoldDB" id="A0A9D4FQL2"/>